<dbReference type="InterPro" id="IPR011990">
    <property type="entry name" value="TPR-like_helical_dom_sf"/>
</dbReference>
<dbReference type="InterPro" id="IPR005532">
    <property type="entry name" value="SUMF_dom"/>
</dbReference>
<dbReference type="Pfam" id="PF03781">
    <property type="entry name" value="FGE-sulfatase"/>
    <property type="match status" value="1"/>
</dbReference>
<dbReference type="PANTHER" id="PTHR23150:SF19">
    <property type="entry name" value="FORMYLGLYCINE-GENERATING ENZYME"/>
    <property type="match status" value="1"/>
</dbReference>
<keyword evidence="1" id="KW-0812">Transmembrane</keyword>
<dbReference type="GO" id="GO:0120147">
    <property type="term" value="F:formylglycine-generating oxidase activity"/>
    <property type="evidence" value="ECO:0007669"/>
    <property type="project" value="TreeGrafter"/>
</dbReference>
<sequence>MTEVCIGRGENARYYMVGILALFLLWPVQAFCDNSKSITAGDQAVAIRDHLKAEKIYTQVLEADPENFRVMKSLAEVKIILKKFKEANALFDRILAMEVYKGKKVLVTLEGEPEPLEAELVDETVILKEDSKNNMRNYLTPVLTEPVPHYRFFFFKSGKMELVAKRRAKFKYTSVSERVREEVVLLQGQVKMQMIQAEGSQGPAEMVSLEGGCFKMGSDKGEPDETPVHEVCVSPFKMDKFEVTQRDFLLQMGTNMSLAQGADLPAESVTWIEADQYCEKLNKRLPTEAEWEYAARAGSATEYSWGDEFDPKQGNFCDQTCIRNLRDDKVSDGYPVIAPVGSFPANAFGLHDMAGNVNEWVADWMEERYYFLSPKKNPKGPVRAEKVLRGGTNMKVIRGGSWTNAAPELRHANRKALWVDYRIEDLGFRCAADQ</sequence>
<dbReference type="EMBL" id="UOGG01000138">
    <property type="protein sequence ID" value="VAX31026.1"/>
    <property type="molecule type" value="Genomic_DNA"/>
</dbReference>
<evidence type="ECO:0000256" key="1">
    <source>
        <dbReference type="SAM" id="Phobius"/>
    </source>
</evidence>
<feature type="transmembrane region" description="Helical" evidence="1">
    <location>
        <begin position="12"/>
        <end position="28"/>
    </location>
</feature>
<dbReference type="InterPro" id="IPR042095">
    <property type="entry name" value="SUMF_sf"/>
</dbReference>
<dbReference type="InterPro" id="IPR016187">
    <property type="entry name" value="CTDL_fold"/>
</dbReference>
<organism evidence="3">
    <name type="scientific">hydrothermal vent metagenome</name>
    <dbReference type="NCBI Taxonomy" id="652676"/>
    <lineage>
        <taxon>unclassified sequences</taxon>
        <taxon>metagenomes</taxon>
        <taxon>ecological metagenomes</taxon>
    </lineage>
</organism>
<accession>A0A3B1CKH0</accession>
<name>A0A3B1CKH0_9ZZZZ</name>
<dbReference type="SUPFAM" id="SSF48452">
    <property type="entry name" value="TPR-like"/>
    <property type="match status" value="1"/>
</dbReference>
<keyword evidence="1" id="KW-0472">Membrane</keyword>
<dbReference type="Gene3D" id="1.25.40.10">
    <property type="entry name" value="Tetratricopeptide repeat domain"/>
    <property type="match status" value="1"/>
</dbReference>
<proteinExistence type="predicted"/>
<feature type="domain" description="Sulfatase-modifying factor enzyme-like" evidence="2">
    <location>
        <begin position="204"/>
        <end position="431"/>
    </location>
</feature>
<dbReference type="SUPFAM" id="SSF56436">
    <property type="entry name" value="C-type lectin-like"/>
    <property type="match status" value="1"/>
</dbReference>
<gene>
    <name evidence="3" type="ORF">MNBD_NITROSPINAE05-252</name>
</gene>
<keyword evidence="1" id="KW-1133">Transmembrane helix</keyword>
<protein>
    <submittedName>
        <fullName evidence="3">GldJ</fullName>
    </submittedName>
</protein>
<reference evidence="3" key="1">
    <citation type="submission" date="2018-06" db="EMBL/GenBank/DDBJ databases">
        <authorList>
            <person name="Zhirakovskaya E."/>
        </authorList>
    </citation>
    <scope>NUCLEOTIDE SEQUENCE</scope>
</reference>
<evidence type="ECO:0000313" key="3">
    <source>
        <dbReference type="EMBL" id="VAX31026.1"/>
    </source>
</evidence>
<dbReference type="AlphaFoldDB" id="A0A3B1CKH0"/>
<evidence type="ECO:0000259" key="2">
    <source>
        <dbReference type="Pfam" id="PF03781"/>
    </source>
</evidence>
<dbReference type="Gene3D" id="3.90.1580.10">
    <property type="entry name" value="paralog of FGE (formylglycine-generating enzyme)"/>
    <property type="match status" value="1"/>
</dbReference>
<dbReference type="PANTHER" id="PTHR23150">
    <property type="entry name" value="SULFATASE MODIFYING FACTOR 1, 2"/>
    <property type="match status" value="1"/>
</dbReference>
<dbReference type="InterPro" id="IPR051043">
    <property type="entry name" value="Sulfatase_Mod_Factor_Kinase"/>
</dbReference>